<keyword evidence="4 6" id="KW-0067">ATP-binding</keyword>
<feature type="domain" description="ABC transporter" evidence="5">
    <location>
        <begin position="23"/>
        <end position="254"/>
    </location>
</feature>
<dbReference type="Pfam" id="PF00005">
    <property type="entry name" value="ABC_tran"/>
    <property type="match status" value="1"/>
</dbReference>
<dbReference type="InterPro" id="IPR050166">
    <property type="entry name" value="ABC_transporter_ATP-bind"/>
</dbReference>
<comment type="caution">
    <text evidence="6">The sequence shown here is derived from an EMBL/GenBank/DDBJ whole genome shotgun (WGS) entry which is preliminary data.</text>
</comment>
<evidence type="ECO:0000259" key="5">
    <source>
        <dbReference type="PROSITE" id="PS50893"/>
    </source>
</evidence>
<evidence type="ECO:0000256" key="1">
    <source>
        <dbReference type="ARBA" id="ARBA00005417"/>
    </source>
</evidence>
<organism evidence="6 7">
    <name type="scientific">Chelatococcus caeni</name>
    <dbReference type="NCBI Taxonomy" id="1348468"/>
    <lineage>
        <taxon>Bacteria</taxon>
        <taxon>Pseudomonadati</taxon>
        <taxon>Pseudomonadota</taxon>
        <taxon>Alphaproteobacteria</taxon>
        <taxon>Hyphomicrobiales</taxon>
        <taxon>Chelatococcaceae</taxon>
        <taxon>Chelatococcus</taxon>
    </lineage>
</organism>
<gene>
    <name evidence="6" type="ORF">GGR16_003836</name>
</gene>
<dbReference type="EMBL" id="JACIEN010000005">
    <property type="protein sequence ID" value="MBB4018789.1"/>
    <property type="molecule type" value="Genomic_DNA"/>
</dbReference>
<evidence type="ECO:0000313" key="6">
    <source>
        <dbReference type="EMBL" id="MBB4018789.1"/>
    </source>
</evidence>
<evidence type="ECO:0000256" key="4">
    <source>
        <dbReference type="ARBA" id="ARBA00022840"/>
    </source>
</evidence>
<keyword evidence="3" id="KW-0547">Nucleotide-binding</keyword>
<dbReference type="CDD" id="cd03293">
    <property type="entry name" value="ABC_NrtD_SsuB_transporters"/>
    <property type="match status" value="1"/>
</dbReference>
<dbReference type="Gene3D" id="3.40.50.300">
    <property type="entry name" value="P-loop containing nucleotide triphosphate hydrolases"/>
    <property type="match status" value="1"/>
</dbReference>
<dbReference type="Proteomes" id="UP000577362">
    <property type="component" value="Unassembled WGS sequence"/>
</dbReference>
<dbReference type="InterPro" id="IPR003439">
    <property type="entry name" value="ABC_transporter-like_ATP-bd"/>
</dbReference>
<dbReference type="PANTHER" id="PTHR42788">
    <property type="entry name" value="TAURINE IMPORT ATP-BINDING PROTEIN-RELATED"/>
    <property type="match status" value="1"/>
</dbReference>
<evidence type="ECO:0000256" key="2">
    <source>
        <dbReference type="ARBA" id="ARBA00022448"/>
    </source>
</evidence>
<sequence length="270" mass="29296">MSVAALQRPPSRPAATTSTAIALSGVGVRFTTERGTVAALENIDLEVRQGGFLTLLGPSGCGKSTLLRVIADLIAPTSGRAEVLGGPPSAARQRRDIGFVFQDAALLPWRTIIENVALPLEVGNGRARPGKRSPRELLELVGLAGWEKAYPHELSGGMRQRVSIARALVNDPKLLLMDEPFGALDEITRDRLNEELLQVWAETGTTILFVTHSLYEAAFLGEEVLLLAARPGRVQERVPVDLPSPRCIPMRETSAFIELVAHLRRVLETC</sequence>
<evidence type="ECO:0000256" key="3">
    <source>
        <dbReference type="ARBA" id="ARBA00022741"/>
    </source>
</evidence>
<dbReference type="PROSITE" id="PS50893">
    <property type="entry name" value="ABC_TRANSPORTER_2"/>
    <property type="match status" value="1"/>
</dbReference>
<dbReference type="InterPro" id="IPR027417">
    <property type="entry name" value="P-loop_NTPase"/>
</dbReference>
<dbReference type="GO" id="GO:0016887">
    <property type="term" value="F:ATP hydrolysis activity"/>
    <property type="evidence" value="ECO:0007669"/>
    <property type="project" value="InterPro"/>
</dbReference>
<proteinExistence type="inferred from homology"/>
<dbReference type="PROSITE" id="PS00211">
    <property type="entry name" value="ABC_TRANSPORTER_1"/>
    <property type="match status" value="1"/>
</dbReference>
<name>A0A840C5R1_9HYPH</name>
<dbReference type="SMART" id="SM00382">
    <property type="entry name" value="AAA"/>
    <property type="match status" value="1"/>
</dbReference>
<keyword evidence="2" id="KW-0813">Transport</keyword>
<dbReference type="GO" id="GO:0005524">
    <property type="term" value="F:ATP binding"/>
    <property type="evidence" value="ECO:0007669"/>
    <property type="project" value="UniProtKB-KW"/>
</dbReference>
<keyword evidence="7" id="KW-1185">Reference proteome</keyword>
<dbReference type="PANTHER" id="PTHR42788:SF13">
    <property type="entry name" value="ALIPHATIC SULFONATES IMPORT ATP-BINDING PROTEIN SSUB"/>
    <property type="match status" value="1"/>
</dbReference>
<dbReference type="AlphaFoldDB" id="A0A840C5R1"/>
<reference evidence="6 7" key="1">
    <citation type="submission" date="2020-08" db="EMBL/GenBank/DDBJ databases">
        <title>Genomic Encyclopedia of Type Strains, Phase IV (KMG-IV): sequencing the most valuable type-strain genomes for metagenomic binning, comparative biology and taxonomic classification.</title>
        <authorList>
            <person name="Goeker M."/>
        </authorList>
    </citation>
    <scope>NUCLEOTIDE SEQUENCE [LARGE SCALE GENOMIC DNA]</scope>
    <source>
        <strain evidence="6 7">DSM 103737</strain>
    </source>
</reference>
<comment type="similarity">
    <text evidence="1">Belongs to the ABC transporter superfamily.</text>
</comment>
<protein>
    <submittedName>
        <fullName evidence="6">NitT/TauT family transport system ATP-binding protein</fullName>
    </submittedName>
</protein>
<accession>A0A840C5R1</accession>
<dbReference type="InterPro" id="IPR017871">
    <property type="entry name" value="ABC_transporter-like_CS"/>
</dbReference>
<evidence type="ECO:0000313" key="7">
    <source>
        <dbReference type="Proteomes" id="UP000577362"/>
    </source>
</evidence>
<dbReference type="InterPro" id="IPR003593">
    <property type="entry name" value="AAA+_ATPase"/>
</dbReference>
<dbReference type="RefSeq" id="WP_183317622.1">
    <property type="nucleotide sequence ID" value="NZ_JACIEN010000005.1"/>
</dbReference>
<dbReference type="SUPFAM" id="SSF52540">
    <property type="entry name" value="P-loop containing nucleoside triphosphate hydrolases"/>
    <property type="match status" value="1"/>
</dbReference>